<dbReference type="PANTHER" id="PTHR34724:SF2">
    <property type="entry name" value="OS12G0596101 PROTEIN"/>
    <property type="match status" value="1"/>
</dbReference>
<organism evidence="1 2">
    <name type="scientific">Amycolatopsis tucumanensis</name>
    <dbReference type="NCBI Taxonomy" id="401106"/>
    <lineage>
        <taxon>Bacteria</taxon>
        <taxon>Bacillati</taxon>
        <taxon>Actinomycetota</taxon>
        <taxon>Actinomycetes</taxon>
        <taxon>Pseudonocardiales</taxon>
        <taxon>Pseudonocardiaceae</taxon>
        <taxon>Amycolatopsis</taxon>
    </lineage>
</organism>
<sequence length="54" mass="5907">MCRRVTCSRCGKATYAGCGQHVEEVLADVPAGQRCRCEPEPEKPGGALRRLFGR</sequence>
<evidence type="ECO:0000313" key="2">
    <source>
        <dbReference type="Proteomes" id="UP001501624"/>
    </source>
</evidence>
<dbReference type="Proteomes" id="UP001501624">
    <property type="component" value="Unassembled WGS sequence"/>
</dbReference>
<comment type="caution">
    <text evidence="1">The sequence shown here is derived from an EMBL/GenBank/DDBJ whole genome shotgun (WGS) entry which is preliminary data.</text>
</comment>
<proteinExistence type="predicted"/>
<keyword evidence="2" id="KW-1185">Reference proteome</keyword>
<gene>
    <name evidence="1" type="ORF">GCM10022380_09900</name>
</gene>
<protein>
    <submittedName>
        <fullName evidence="1">Uncharacterized protein</fullName>
    </submittedName>
</protein>
<dbReference type="EMBL" id="BAABCM010000001">
    <property type="protein sequence ID" value="GAA3794939.1"/>
    <property type="molecule type" value="Genomic_DNA"/>
</dbReference>
<dbReference type="PANTHER" id="PTHR34724">
    <property type="entry name" value="OS12G0596101 PROTEIN"/>
    <property type="match status" value="1"/>
</dbReference>
<dbReference type="RefSeq" id="WP_345069415.1">
    <property type="nucleotide sequence ID" value="NZ_BAABCM010000001.1"/>
</dbReference>
<evidence type="ECO:0000313" key="1">
    <source>
        <dbReference type="EMBL" id="GAA3794939.1"/>
    </source>
</evidence>
<name>A0ABP7HKM4_9PSEU</name>
<accession>A0ABP7HKM4</accession>
<reference evidence="2" key="1">
    <citation type="journal article" date="2019" name="Int. J. Syst. Evol. Microbiol.">
        <title>The Global Catalogue of Microorganisms (GCM) 10K type strain sequencing project: providing services to taxonomists for standard genome sequencing and annotation.</title>
        <authorList>
            <consortium name="The Broad Institute Genomics Platform"/>
            <consortium name="The Broad Institute Genome Sequencing Center for Infectious Disease"/>
            <person name="Wu L."/>
            <person name="Ma J."/>
        </authorList>
    </citation>
    <scope>NUCLEOTIDE SEQUENCE [LARGE SCALE GENOMIC DNA]</scope>
    <source>
        <strain evidence="2">JCM 17017</strain>
    </source>
</reference>